<dbReference type="RefSeq" id="WP_260560565.1">
    <property type="nucleotide sequence ID" value="NZ_BAABEC010000077.1"/>
</dbReference>
<dbReference type="Proteomes" id="UP001060261">
    <property type="component" value="Chromosome"/>
</dbReference>
<evidence type="ECO:0000313" key="1">
    <source>
        <dbReference type="EMBL" id="UWX64290.1"/>
    </source>
</evidence>
<organism evidence="1 2">
    <name type="scientific">Deinococcus rubellus</name>
    <dbReference type="NCBI Taxonomy" id="1889240"/>
    <lineage>
        <taxon>Bacteria</taxon>
        <taxon>Thermotogati</taxon>
        <taxon>Deinococcota</taxon>
        <taxon>Deinococci</taxon>
        <taxon>Deinococcales</taxon>
        <taxon>Deinococcaceae</taxon>
        <taxon>Deinococcus</taxon>
    </lineage>
</organism>
<evidence type="ECO:0000313" key="2">
    <source>
        <dbReference type="Proteomes" id="UP001060261"/>
    </source>
</evidence>
<protein>
    <submittedName>
        <fullName evidence="1">Uncharacterized protein</fullName>
    </submittedName>
</protein>
<keyword evidence="2" id="KW-1185">Reference proteome</keyword>
<sequence>MQIQLAHLDIQGQSCAIFAANAQDNTDSMRQSLLADLIREARQQGLRVDKAALVYQQYGNEHYYGHKDLTGYLSNNGISRWTHTITI</sequence>
<name>A0ABY5YGS7_9DEIO</name>
<dbReference type="EMBL" id="CP104213">
    <property type="protein sequence ID" value="UWX64290.1"/>
    <property type="molecule type" value="Genomic_DNA"/>
</dbReference>
<proteinExistence type="predicted"/>
<reference evidence="1" key="1">
    <citation type="submission" date="2022-09" db="EMBL/GenBank/DDBJ databases">
        <title>genome sequence of Deinococcus rubellus.</title>
        <authorList>
            <person name="Srinivasan S."/>
        </authorList>
    </citation>
    <scope>NUCLEOTIDE SEQUENCE</scope>
    <source>
        <strain evidence="1">Ant6</strain>
    </source>
</reference>
<gene>
    <name evidence="1" type="ORF">N0D28_01035</name>
</gene>
<accession>A0ABY5YGS7</accession>